<reference evidence="6" key="1">
    <citation type="journal article" date="2021" name="Nat. Commun.">
        <title>Genetic determinants of endophytism in the Arabidopsis root mycobiome.</title>
        <authorList>
            <person name="Mesny F."/>
            <person name="Miyauchi S."/>
            <person name="Thiergart T."/>
            <person name="Pickel B."/>
            <person name="Atanasova L."/>
            <person name="Karlsson M."/>
            <person name="Huettel B."/>
            <person name="Barry K.W."/>
            <person name="Haridas S."/>
            <person name="Chen C."/>
            <person name="Bauer D."/>
            <person name="Andreopoulos W."/>
            <person name="Pangilinan J."/>
            <person name="LaButti K."/>
            <person name="Riley R."/>
            <person name="Lipzen A."/>
            <person name="Clum A."/>
            <person name="Drula E."/>
            <person name="Henrissat B."/>
            <person name="Kohler A."/>
            <person name="Grigoriev I.V."/>
            <person name="Martin F.M."/>
            <person name="Hacquard S."/>
        </authorList>
    </citation>
    <scope>NUCLEOTIDE SEQUENCE</scope>
    <source>
        <strain evidence="6">MPI-CAGE-AT-0016</strain>
    </source>
</reference>
<name>A0A8K0TGJ2_9PEZI</name>
<dbReference type="InterPro" id="IPR036890">
    <property type="entry name" value="HATPase_C_sf"/>
</dbReference>
<dbReference type="Gene3D" id="3.30.450.40">
    <property type="match status" value="1"/>
</dbReference>
<dbReference type="Proteomes" id="UP000813385">
    <property type="component" value="Unassembled WGS sequence"/>
</dbReference>
<dbReference type="PANTHER" id="PTHR43719:SF30">
    <property type="entry name" value="TWO-COMPONENT SYSTEM RESPONSE REGULATOR"/>
    <property type="match status" value="1"/>
</dbReference>
<evidence type="ECO:0000259" key="4">
    <source>
        <dbReference type="PROSITE" id="PS50109"/>
    </source>
</evidence>
<keyword evidence="7" id="KW-1185">Reference proteome</keyword>
<dbReference type="Pfam" id="PF26131">
    <property type="entry name" value="PAS-like"/>
    <property type="match status" value="1"/>
</dbReference>
<dbReference type="Pfam" id="PF13188">
    <property type="entry name" value="PAS_8"/>
    <property type="match status" value="1"/>
</dbReference>
<dbReference type="PANTHER" id="PTHR43719">
    <property type="entry name" value="TWO-COMPONENT HISTIDINE KINASE"/>
    <property type="match status" value="1"/>
</dbReference>
<dbReference type="SMART" id="SM00387">
    <property type="entry name" value="HATPase_c"/>
    <property type="match status" value="1"/>
</dbReference>
<feature type="region of interest" description="Disordered" evidence="3">
    <location>
        <begin position="1237"/>
        <end position="1260"/>
    </location>
</feature>
<comment type="caution">
    <text evidence="6">The sequence shown here is derived from an EMBL/GenBank/DDBJ whole genome shotgun (WGS) entry which is preliminary data.</text>
</comment>
<dbReference type="CDD" id="cd00082">
    <property type="entry name" value="HisKA"/>
    <property type="match status" value="1"/>
</dbReference>
<dbReference type="InterPro" id="IPR050956">
    <property type="entry name" value="2C_system_His_kinase"/>
</dbReference>
<dbReference type="EMBL" id="JAGPXD010000004">
    <property type="protein sequence ID" value="KAH7358170.1"/>
    <property type="molecule type" value="Genomic_DNA"/>
</dbReference>
<dbReference type="InterPro" id="IPR004358">
    <property type="entry name" value="Sig_transdc_His_kin-like_C"/>
</dbReference>
<dbReference type="Pfam" id="PF00072">
    <property type="entry name" value="Response_reg"/>
    <property type="match status" value="1"/>
</dbReference>
<dbReference type="SUPFAM" id="SSF55781">
    <property type="entry name" value="GAF domain-like"/>
    <property type="match status" value="1"/>
</dbReference>
<dbReference type="InterPro" id="IPR035965">
    <property type="entry name" value="PAS-like_dom_sf"/>
</dbReference>
<dbReference type="InterPro" id="IPR005467">
    <property type="entry name" value="His_kinase_dom"/>
</dbReference>
<dbReference type="SUPFAM" id="SSF52172">
    <property type="entry name" value="CheY-like"/>
    <property type="match status" value="1"/>
</dbReference>
<dbReference type="SMART" id="SM00448">
    <property type="entry name" value="REC"/>
    <property type="match status" value="1"/>
</dbReference>
<evidence type="ECO:0000256" key="1">
    <source>
        <dbReference type="ARBA" id="ARBA00022553"/>
    </source>
</evidence>
<evidence type="ECO:0000256" key="2">
    <source>
        <dbReference type="PROSITE-ProRule" id="PRU00169"/>
    </source>
</evidence>
<dbReference type="InterPro" id="IPR036097">
    <property type="entry name" value="HisK_dim/P_sf"/>
</dbReference>
<dbReference type="SUPFAM" id="SSF55785">
    <property type="entry name" value="PYP-like sensor domain (PAS domain)"/>
    <property type="match status" value="2"/>
</dbReference>
<keyword evidence="1 2" id="KW-0597">Phosphoprotein</keyword>
<dbReference type="Pfam" id="PF13426">
    <property type="entry name" value="PAS_9"/>
    <property type="match status" value="2"/>
</dbReference>
<dbReference type="SUPFAM" id="SSF47384">
    <property type="entry name" value="Homodimeric domain of signal transducing histidine kinase"/>
    <property type="match status" value="1"/>
</dbReference>
<dbReference type="OrthoDB" id="60033at2759"/>
<dbReference type="InterPro" id="IPR001789">
    <property type="entry name" value="Sig_transdc_resp-reg_receiver"/>
</dbReference>
<proteinExistence type="predicted"/>
<dbReference type="SUPFAM" id="SSF55874">
    <property type="entry name" value="ATPase domain of HSP90 chaperone/DNA topoisomerase II/histidine kinase"/>
    <property type="match status" value="1"/>
</dbReference>
<dbReference type="Gene3D" id="3.40.50.2300">
    <property type="match status" value="1"/>
</dbReference>
<protein>
    <submittedName>
        <fullName evidence="6">Virulence sensor protein bvgS</fullName>
    </submittedName>
</protein>
<dbReference type="InterPro" id="IPR011006">
    <property type="entry name" value="CheY-like_superfamily"/>
</dbReference>
<dbReference type="Gene3D" id="3.30.450.20">
    <property type="entry name" value="PAS domain"/>
    <property type="match status" value="3"/>
</dbReference>
<dbReference type="InterPro" id="IPR003594">
    <property type="entry name" value="HATPase_dom"/>
</dbReference>
<evidence type="ECO:0000313" key="7">
    <source>
        <dbReference type="Proteomes" id="UP000813385"/>
    </source>
</evidence>
<dbReference type="Gene3D" id="3.30.565.10">
    <property type="entry name" value="Histidine kinase-like ATPase, C-terminal domain"/>
    <property type="match status" value="1"/>
</dbReference>
<dbReference type="GO" id="GO:0000155">
    <property type="term" value="F:phosphorelay sensor kinase activity"/>
    <property type="evidence" value="ECO:0007669"/>
    <property type="project" value="InterPro"/>
</dbReference>
<dbReference type="InterPro" id="IPR058846">
    <property type="entry name" value="PAS-like"/>
</dbReference>
<dbReference type="InterPro" id="IPR003661">
    <property type="entry name" value="HisK_dim/P_dom"/>
</dbReference>
<sequence>MYPPLMAMGLIDLLEADPRASFVVALPEALDPPSPSAVVYSNPALTKDSALLDMLVSVSPSPDLDSFWTWIRGGAKDGPHTFSFRGALWTKITLHSKWVVVNCNDHQTPADESGPRGNSVEVLTHHTLASAPPTPATALIHDMILDKPTTQRVASEPGLKLAGLAADLEPFVEVIEAVDWSSTPLGPMEDWPPLLQQTYSQLLCSSQPGAIYWGDEFCTVYNEAFSELVGSRHPALLGKPMRDVFPDMAPQIERLMDVSVKRQRASNQDETRLFVERGGGASQETYLKWSIVPLMQDGKCLGFTHPIAETTRYELFRRRTKMLAKMGEALGTAKDVKSYWSSVINELSTCQPSYDVPLAILYSVEKAGRESATKNQSVYDCQHICSLEGVLGVPEGHMMIPQHLRLGSSDEGLAPQFRKAVQSRKPILISTVDGSLPKDLMQGIQWRGFGDPCEAAIILPIRPTKNEDVMGLLVLGLNPRRPYDDPYKLFMQLLGQQLATSLACTVLLEEERRRGRSAAEQAAYDQAMLKEQLAYQTKETIEYTRLFQTVSEFIPNGFSLGDHQGSITFANRLWYRITGHPDGPISPEGFLSCIEEDDRDKVRAAYERLRTTDEVDFEFRVLPSDTHMDQEVTSPFEDTLLDLGTCRDDMRRHVMGQAKAERAGDGTIIRTFTCLTDVTVHRRTAETAMQRAQEAGNLKRMAELATVGMFDMDMSGRLLGANNVFYEMCGISKLNPAVVDIQPWADAIVDEDLPQLKETLARLGREATPQVVEVRMKTTWLATDKAGNKITAPRWVNATFMPVKDSDGVVQSFTGCLSDVSLPKWQLELETERKEEAIESKRQQDNFIDMTSHEMRNPLSAIVHCSDAIIASLAKGHELVERHFTSPSTTVEGPGGSRATISQLITDSIENAETIVACAQHQKRIVDDILTMSKLDSKLLAVTPCTVNPVQIGFEAIKMFDVEARRVDIDLTMTIDSSFTDMGHKYLDLDPSRVKQVLINLLTNALKFTKSGSTRTVAVSMKASIERPTDQTSAVTFIPRSCTEESEYDQPALEGRRDPVYLLFEVKDTGQGLTEEEKANLFNRFVQASSRTHVMYGGSGLGLFISRRLTELQKGAIGVSSMPGVGSTFAFYIETYVPSEESQLEAELAAAVLKVSRQGQGQGGATSPTGAAKTRAPSLSQRPKQPPEDKNKNFIDGILVVEDNLINQQITRRGLHDRGFKVQVANHGIEALEKLSRSAAHHEGDENIPPTESEDASSEAAPPAPINFILMDIEMPIQDGLTCTRRIRELESQGRVFGSGGRIPIIAVSANARPEQMRQAIDAGCDDVVVKPYRMPELIDTMQVVVKRMAKAEQQRRQGETKK</sequence>
<dbReference type="InterPro" id="IPR029016">
    <property type="entry name" value="GAF-like_dom_sf"/>
</dbReference>
<feature type="domain" description="Response regulatory" evidence="5">
    <location>
        <begin position="1197"/>
        <end position="1346"/>
    </location>
</feature>
<evidence type="ECO:0000256" key="3">
    <source>
        <dbReference type="SAM" id="MobiDB-lite"/>
    </source>
</evidence>
<dbReference type="PRINTS" id="PR00344">
    <property type="entry name" value="BCTRLSENSOR"/>
</dbReference>
<feature type="modified residue" description="4-aspartylphosphate" evidence="2">
    <location>
        <position position="1272"/>
    </location>
</feature>
<accession>A0A8K0TGJ2</accession>
<feature type="domain" description="Histidine kinase" evidence="4">
    <location>
        <begin position="850"/>
        <end position="1137"/>
    </location>
</feature>
<dbReference type="SMART" id="SM00091">
    <property type="entry name" value="PAS"/>
    <property type="match status" value="3"/>
</dbReference>
<dbReference type="Gene3D" id="1.10.287.130">
    <property type="match status" value="1"/>
</dbReference>
<dbReference type="CDD" id="cd17546">
    <property type="entry name" value="REC_hyHK_CKI1_RcsC-like"/>
    <property type="match status" value="1"/>
</dbReference>
<evidence type="ECO:0000313" key="6">
    <source>
        <dbReference type="EMBL" id="KAH7358170.1"/>
    </source>
</evidence>
<dbReference type="CDD" id="cd00130">
    <property type="entry name" value="PAS"/>
    <property type="match status" value="1"/>
</dbReference>
<evidence type="ECO:0000259" key="5">
    <source>
        <dbReference type="PROSITE" id="PS50110"/>
    </source>
</evidence>
<organism evidence="6 7">
    <name type="scientific">Plectosphaerella cucumerina</name>
    <dbReference type="NCBI Taxonomy" id="40658"/>
    <lineage>
        <taxon>Eukaryota</taxon>
        <taxon>Fungi</taxon>
        <taxon>Dikarya</taxon>
        <taxon>Ascomycota</taxon>
        <taxon>Pezizomycotina</taxon>
        <taxon>Sordariomycetes</taxon>
        <taxon>Hypocreomycetidae</taxon>
        <taxon>Glomerellales</taxon>
        <taxon>Plectosphaerellaceae</taxon>
        <taxon>Plectosphaerella</taxon>
    </lineage>
</organism>
<dbReference type="PROSITE" id="PS50110">
    <property type="entry name" value="RESPONSE_REGULATORY"/>
    <property type="match status" value="1"/>
</dbReference>
<gene>
    <name evidence="6" type="ORF">B0T11DRAFT_228469</name>
</gene>
<dbReference type="InterPro" id="IPR000014">
    <property type="entry name" value="PAS"/>
</dbReference>
<dbReference type="Pfam" id="PF02518">
    <property type="entry name" value="HATPase_c"/>
    <property type="match status" value="1"/>
</dbReference>
<dbReference type="SMART" id="SM00388">
    <property type="entry name" value="HisKA"/>
    <property type="match status" value="1"/>
</dbReference>
<feature type="region of interest" description="Disordered" evidence="3">
    <location>
        <begin position="1159"/>
        <end position="1192"/>
    </location>
</feature>
<dbReference type="PROSITE" id="PS50109">
    <property type="entry name" value="HIS_KIN"/>
    <property type="match status" value="1"/>
</dbReference>